<dbReference type="Proteomes" id="UP000300879">
    <property type="component" value="Chromosome"/>
</dbReference>
<keyword evidence="2" id="KW-1185">Reference proteome</keyword>
<evidence type="ECO:0000313" key="1">
    <source>
        <dbReference type="EMBL" id="QCT02712.1"/>
    </source>
</evidence>
<sequence>MFVNINSVGKSLMKIVIENSSRYYSDEKFRKVHDDILSENEDDGEEN</sequence>
<accession>A0A4P8XJ97</accession>
<gene>
    <name evidence="1" type="ORF">E6C60_1997</name>
</gene>
<dbReference type="AlphaFoldDB" id="A0A4P8XJ97"/>
<reference evidence="1 2" key="1">
    <citation type="submission" date="2019-05" db="EMBL/GenBank/DDBJ databases">
        <authorList>
            <person name="Chen C."/>
        </authorList>
    </citation>
    <scope>NUCLEOTIDE SEQUENCE [LARGE SCALE GENOMIC DNA]</scope>
    <source>
        <strain evidence="1 2">HB172198</strain>
    </source>
</reference>
<organism evidence="1 2">
    <name type="scientific">Paenibacillus algicola</name>
    <dbReference type="NCBI Taxonomy" id="2565926"/>
    <lineage>
        <taxon>Bacteria</taxon>
        <taxon>Bacillati</taxon>
        <taxon>Bacillota</taxon>
        <taxon>Bacilli</taxon>
        <taxon>Bacillales</taxon>
        <taxon>Paenibacillaceae</taxon>
        <taxon>Paenibacillus</taxon>
    </lineage>
</organism>
<proteinExistence type="predicted"/>
<dbReference type="KEGG" id="palo:E6C60_1997"/>
<dbReference type="EMBL" id="CP040396">
    <property type="protein sequence ID" value="QCT02712.1"/>
    <property type="molecule type" value="Genomic_DNA"/>
</dbReference>
<evidence type="ECO:0000313" key="2">
    <source>
        <dbReference type="Proteomes" id="UP000300879"/>
    </source>
</evidence>
<name>A0A4P8XJ97_9BACL</name>
<protein>
    <submittedName>
        <fullName evidence="1">Uncharacterized protein</fullName>
    </submittedName>
</protein>